<dbReference type="InterPro" id="IPR014001">
    <property type="entry name" value="Helicase_ATP-bd"/>
</dbReference>
<dbReference type="InterPro" id="IPR050742">
    <property type="entry name" value="Helicase_Restrict-Modif_Enz"/>
</dbReference>
<feature type="non-terminal residue" evidence="2">
    <location>
        <position position="1"/>
    </location>
</feature>
<dbReference type="Gene3D" id="3.40.50.300">
    <property type="entry name" value="P-loop containing nucleotide triphosphate hydrolases"/>
    <property type="match status" value="1"/>
</dbReference>
<dbReference type="Gene3D" id="3.90.1570.30">
    <property type="match status" value="1"/>
</dbReference>
<dbReference type="GO" id="GO:0016787">
    <property type="term" value="F:hydrolase activity"/>
    <property type="evidence" value="ECO:0007669"/>
    <property type="project" value="InterPro"/>
</dbReference>
<sequence length="306" mass="35765">LEAKSELNDPLDGKEQARRYADQEGCRFIILSNGFHHYFWDLEKGSPISILTLPTQEYLELRKDNFSPPIDDDEEIKEDYIALTQHPTFDQDPNYINTSTREDFLSRNKIKLLRDYQLKAVQAVKSSIKMGNERFLLEMATGTGKTLISSALIKMFLRLYNVKRVLFLVDRIELETQAQKEFHEVLKNDYRTVIWKANQSNWKSAEIVVSTVQSFVTKNKYKRIFRPDDFDLVISDEAHRSLGAKSRKVFEFFVGFKLGLTATPRDYLRAVDIDKLGGKDPRQLERRYMLDTYTIFGCKNSEPTYR</sequence>
<dbReference type="InterPro" id="IPR006935">
    <property type="entry name" value="Helicase/UvrB_N"/>
</dbReference>
<dbReference type="PROSITE" id="PS51192">
    <property type="entry name" value="HELICASE_ATP_BIND_1"/>
    <property type="match status" value="1"/>
</dbReference>
<dbReference type="CDD" id="cd18032">
    <property type="entry name" value="DEXHc_RE_I_III_res"/>
    <property type="match status" value="1"/>
</dbReference>
<protein>
    <recommendedName>
        <fullName evidence="1">Helicase ATP-binding domain-containing protein</fullName>
    </recommendedName>
</protein>
<dbReference type="SUPFAM" id="SSF52540">
    <property type="entry name" value="P-loop containing nucleoside triphosphate hydrolases"/>
    <property type="match status" value="1"/>
</dbReference>
<proteinExistence type="predicted"/>
<dbReference type="SMART" id="SM00487">
    <property type="entry name" value="DEXDc"/>
    <property type="match status" value="1"/>
</dbReference>
<dbReference type="Pfam" id="PF04851">
    <property type="entry name" value="ResIII"/>
    <property type="match status" value="1"/>
</dbReference>
<dbReference type="GO" id="GO:0005524">
    <property type="term" value="F:ATP binding"/>
    <property type="evidence" value="ECO:0007669"/>
    <property type="project" value="InterPro"/>
</dbReference>
<dbReference type="AlphaFoldDB" id="A0A382T219"/>
<dbReference type="PANTHER" id="PTHR47396">
    <property type="entry name" value="TYPE I RESTRICTION ENZYME ECOKI R PROTEIN"/>
    <property type="match status" value="1"/>
</dbReference>
<dbReference type="EMBL" id="UINC01132912">
    <property type="protein sequence ID" value="SVD15517.1"/>
    <property type="molecule type" value="Genomic_DNA"/>
</dbReference>
<accession>A0A382T219</accession>
<evidence type="ECO:0000313" key="2">
    <source>
        <dbReference type="EMBL" id="SVD15517.1"/>
    </source>
</evidence>
<dbReference type="PANTHER" id="PTHR47396:SF1">
    <property type="entry name" value="ATP-DEPENDENT HELICASE IRC3-RELATED"/>
    <property type="match status" value="1"/>
</dbReference>
<feature type="non-terminal residue" evidence="2">
    <location>
        <position position="306"/>
    </location>
</feature>
<evidence type="ECO:0000259" key="1">
    <source>
        <dbReference type="PROSITE" id="PS51192"/>
    </source>
</evidence>
<reference evidence="2" key="1">
    <citation type="submission" date="2018-05" db="EMBL/GenBank/DDBJ databases">
        <authorList>
            <person name="Lanie J.A."/>
            <person name="Ng W.-L."/>
            <person name="Kazmierczak K.M."/>
            <person name="Andrzejewski T.M."/>
            <person name="Davidsen T.M."/>
            <person name="Wayne K.J."/>
            <person name="Tettelin H."/>
            <person name="Glass J.I."/>
            <person name="Rusch D."/>
            <person name="Podicherti R."/>
            <person name="Tsui H.-C.T."/>
            <person name="Winkler M.E."/>
        </authorList>
    </citation>
    <scope>NUCLEOTIDE SEQUENCE</scope>
</reference>
<dbReference type="GO" id="GO:0005829">
    <property type="term" value="C:cytosol"/>
    <property type="evidence" value="ECO:0007669"/>
    <property type="project" value="TreeGrafter"/>
</dbReference>
<organism evidence="2">
    <name type="scientific">marine metagenome</name>
    <dbReference type="NCBI Taxonomy" id="408172"/>
    <lineage>
        <taxon>unclassified sequences</taxon>
        <taxon>metagenomes</taxon>
        <taxon>ecological metagenomes</taxon>
    </lineage>
</organism>
<dbReference type="GO" id="GO:0003677">
    <property type="term" value="F:DNA binding"/>
    <property type="evidence" value="ECO:0007669"/>
    <property type="project" value="InterPro"/>
</dbReference>
<dbReference type="InterPro" id="IPR027417">
    <property type="entry name" value="P-loop_NTPase"/>
</dbReference>
<name>A0A382T219_9ZZZZ</name>
<gene>
    <name evidence="2" type="ORF">METZ01_LOCUS368371</name>
</gene>
<feature type="domain" description="Helicase ATP-binding" evidence="1">
    <location>
        <begin position="126"/>
        <end position="282"/>
    </location>
</feature>